<dbReference type="RefSeq" id="WP_009886606.1">
    <property type="nucleotide sequence ID" value="NC_021592.1"/>
</dbReference>
<dbReference type="InterPro" id="IPR002104">
    <property type="entry name" value="Integrase_catalytic"/>
</dbReference>
<evidence type="ECO:0000256" key="1">
    <source>
        <dbReference type="ARBA" id="ARBA00022908"/>
    </source>
</evidence>
<organism evidence="5 6">
    <name type="scientific">Ferroplasma acidarmanus Fer1</name>
    <dbReference type="NCBI Taxonomy" id="333146"/>
    <lineage>
        <taxon>Archaea</taxon>
        <taxon>Methanobacteriati</taxon>
        <taxon>Thermoplasmatota</taxon>
        <taxon>Thermoplasmata</taxon>
        <taxon>Thermoplasmatales</taxon>
        <taxon>Ferroplasmaceae</taxon>
        <taxon>Ferroplasma</taxon>
    </lineage>
</organism>
<dbReference type="Gene3D" id="1.10.443.10">
    <property type="entry name" value="Intergrase catalytic core"/>
    <property type="match status" value="1"/>
</dbReference>
<dbReference type="Pfam" id="PF00589">
    <property type="entry name" value="Phage_integrase"/>
    <property type="match status" value="1"/>
</dbReference>
<dbReference type="InterPro" id="IPR011010">
    <property type="entry name" value="DNA_brk_join_enz"/>
</dbReference>
<evidence type="ECO:0000259" key="4">
    <source>
        <dbReference type="PROSITE" id="PS51898"/>
    </source>
</evidence>
<dbReference type="CDD" id="cd00397">
    <property type="entry name" value="DNA_BRE_C"/>
    <property type="match status" value="1"/>
</dbReference>
<dbReference type="PANTHER" id="PTHR30349">
    <property type="entry name" value="PHAGE INTEGRASE-RELATED"/>
    <property type="match status" value="1"/>
</dbReference>
<dbReference type="GeneID" id="16024732"/>
<dbReference type="GO" id="GO:0006310">
    <property type="term" value="P:DNA recombination"/>
    <property type="evidence" value="ECO:0007669"/>
    <property type="project" value="UniProtKB-KW"/>
</dbReference>
<keyword evidence="1" id="KW-0229">DNA integration</keyword>
<dbReference type="Proteomes" id="UP000014660">
    <property type="component" value="Chromosome"/>
</dbReference>
<dbReference type="EMBL" id="CP004145">
    <property type="protein sequence ID" value="AGO60560.1"/>
    <property type="molecule type" value="Genomic_DNA"/>
</dbReference>
<reference evidence="5 6" key="1">
    <citation type="journal article" date="2007" name="Proc. Natl. Acad. Sci. U.S.A.">
        <title>Genome dynamics in a natural archaeal population.</title>
        <authorList>
            <person name="Allen E.E."/>
            <person name="Tyson G.W."/>
            <person name="Whitaker R.J."/>
            <person name="Detter J.C."/>
            <person name="Richardson P.M."/>
            <person name="Banfield J.F."/>
        </authorList>
    </citation>
    <scope>NUCLEOTIDE SEQUENCE [LARGE SCALE GENOMIC DNA]</scope>
    <source>
        <strain evidence="6">fer1</strain>
    </source>
</reference>
<feature type="domain" description="Tyr recombinase" evidence="4">
    <location>
        <begin position="18"/>
        <end position="201"/>
    </location>
</feature>
<dbReference type="InterPro" id="IPR013762">
    <property type="entry name" value="Integrase-like_cat_sf"/>
</dbReference>
<keyword evidence="3" id="KW-0233">DNA recombination</keyword>
<dbReference type="InterPro" id="IPR050090">
    <property type="entry name" value="Tyrosine_recombinase_XerCD"/>
</dbReference>
<sequence>MNEIGLKNSMMKIKDESDLPQHITYNEYQSLLNEIMNNPYSHFLNKKMIPFLKARDMLMLKCMWELGGRISDILNIEINDIDFKNKIIVLKVKKRGGFINRIPVSDNLLLDISNFMRAYPEVNGRFFKMDRETAWKKVKGYGDKIGLKLHPHMFRHGLAIYLLMKGVPIQIIARRLGHKNAMTTLHYYVVITPEIEREALKGILL</sequence>
<dbReference type="HOGENOM" id="CLU_1286347_0_0_2"/>
<dbReference type="KEGG" id="fac:FACI_IFERC01G0580"/>
<proteinExistence type="predicted"/>
<protein>
    <submittedName>
        <fullName evidence="5">Integrase/recombinase</fullName>
    </submittedName>
</protein>
<keyword evidence="2" id="KW-0238">DNA-binding</keyword>
<gene>
    <name evidence="5" type="ORF">FACI_IFERC00001G0580</name>
</gene>
<accession>S0AR38</accession>
<evidence type="ECO:0000256" key="2">
    <source>
        <dbReference type="ARBA" id="ARBA00023125"/>
    </source>
</evidence>
<dbReference type="GO" id="GO:0015074">
    <property type="term" value="P:DNA integration"/>
    <property type="evidence" value="ECO:0007669"/>
    <property type="project" value="UniProtKB-KW"/>
</dbReference>
<evidence type="ECO:0000256" key="3">
    <source>
        <dbReference type="ARBA" id="ARBA00023172"/>
    </source>
</evidence>
<keyword evidence="6" id="KW-1185">Reference proteome</keyword>
<dbReference type="AlphaFoldDB" id="S0AR38"/>
<name>S0AR38_FERAC</name>
<dbReference type="PANTHER" id="PTHR30349:SF41">
    <property type="entry name" value="INTEGRASE_RECOMBINASE PROTEIN MJ0367-RELATED"/>
    <property type="match status" value="1"/>
</dbReference>
<dbReference type="GO" id="GO:0003677">
    <property type="term" value="F:DNA binding"/>
    <property type="evidence" value="ECO:0007669"/>
    <property type="project" value="UniProtKB-KW"/>
</dbReference>
<evidence type="ECO:0000313" key="5">
    <source>
        <dbReference type="EMBL" id="AGO60560.1"/>
    </source>
</evidence>
<dbReference type="SUPFAM" id="SSF56349">
    <property type="entry name" value="DNA breaking-rejoining enzymes"/>
    <property type="match status" value="1"/>
</dbReference>
<dbReference type="PROSITE" id="PS51898">
    <property type="entry name" value="TYR_RECOMBINASE"/>
    <property type="match status" value="1"/>
</dbReference>
<evidence type="ECO:0000313" key="6">
    <source>
        <dbReference type="Proteomes" id="UP000014660"/>
    </source>
</evidence>